<dbReference type="CDD" id="cd02696">
    <property type="entry name" value="MurNAc-LAA"/>
    <property type="match status" value="1"/>
</dbReference>
<dbReference type="InterPro" id="IPR002508">
    <property type="entry name" value="MurNAc-LAA_cat"/>
</dbReference>
<dbReference type="Gene3D" id="3.40.630.40">
    <property type="entry name" value="Zn-dependent exopeptidases"/>
    <property type="match status" value="1"/>
</dbReference>
<dbReference type="InterPro" id="IPR050695">
    <property type="entry name" value="N-acetylmuramoyl_amidase_3"/>
</dbReference>
<evidence type="ECO:0000256" key="1">
    <source>
        <dbReference type="ARBA" id="ARBA00022801"/>
    </source>
</evidence>
<keyword evidence="4" id="KW-1185">Reference proteome</keyword>
<dbReference type="SUPFAM" id="SSF53187">
    <property type="entry name" value="Zn-dependent exopeptidases"/>
    <property type="match status" value="1"/>
</dbReference>
<feature type="domain" description="MurNAc-LAA" evidence="2">
    <location>
        <begin position="220"/>
        <end position="334"/>
    </location>
</feature>
<name>A0ABT2T554_9FIRM</name>
<reference evidence="3 4" key="1">
    <citation type="journal article" date="2021" name="ISME Commun">
        <title>Automated analysis of genomic sequences facilitates high-throughput and comprehensive description of bacteria.</title>
        <authorList>
            <person name="Hitch T.C.A."/>
        </authorList>
    </citation>
    <scope>NUCLEOTIDE SEQUENCE [LARGE SCALE GENOMIC DNA]</scope>
    <source>
        <strain evidence="3 4">Sanger_18</strain>
    </source>
</reference>
<evidence type="ECO:0000313" key="3">
    <source>
        <dbReference type="EMBL" id="MCU6745047.1"/>
    </source>
</evidence>
<sequence>MKKTTICCICFFVITMGTIIYLSVHKVVTIEGVAQDEVAGETIATGNESHALAFQPGEADSSYLRIPLPEGCKASDITIENHYMDQELWIYVPGGNEDFYRENVLSGNHQMINAGSFDLVQGGIVLNLQLTGICECRTILENENLYISFLTPREVYDRIVVIDPAYGGREEGAVRNGLKEKNVVLAVARALKEKLDGEDIKVYYTRMDNIYEDESDRIILGNGAKADMYIRIETACGEASEEYGIRALYNGTYFIPGFGNIELADTLEREVTVSVSGKAQGLLEEPDPNSVLYQLTIPAATIQVGYLSNAQEARLLSREDYIRRIADGIYQSIMTVYEMQEKNR</sequence>
<organism evidence="3 4">
    <name type="scientific">Suilimivivens aceti</name>
    <dbReference type="NCBI Taxonomy" id="2981774"/>
    <lineage>
        <taxon>Bacteria</taxon>
        <taxon>Bacillati</taxon>
        <taxon>Bacillota</taxon>
        <taxon>Clostridia</taxon>
        <taxon>Lachnospirales</taxon>
        <taxon>Lachnospiraceae</taxon>
        <taxon>Suilimivivens</taxon>
    </lineage>
</organism>
<dbReference type="Pfam" id="PF01520">
    <property type="entry name" value="Amidase_3"/>
    <property type="match status" value="1"/>
</dbReference>
<dbReference type="PANTHER" id="PTHR30404">
    <property type="entry name" value="N-ACETYLMURAMOYL-L-ALANINE AMIDASE"/>
    <property type="match status" value="1"/>
</dbReference>
<evidence type="ECO:0000259" key="2">
    <source>
        <dbReference type="SMART" id="SM00646"/>
    </source>
</evidence>
<proteinExistence type="predicted"/>
<gene>
    <name evidence="3" type="ORF">OCV77_11195</name>
</gene>
<accession>A0ABT2T554</accession>
<keyword evidence="1" id="KW-0378">Hydrolase</keyword>
<dbReference type="PANTHER" id="PTHR30404:SF0">
    <property type="entry name" value="N-ACETYLMURAMOYL-L-ALANINE AMIDASE AMIC"/>
    <property type="match status" value="1"/>
</dbReference>
<protein>
    <submittedName>
        <fullName evidence="3">N-acetylmuramoyl-L-alanine amidase</fullName>
    </submittedName>
</protein>
<comment type="caution">
    <text evidence="3">The sequence shown here is derived from an EMBL/GenBank/DDBJ whole genome shotgun (WGS) entry which is preliminary data.</text>
</comment>
<dbReference type="Proteomes" id="UP001652432">
    <property type="component" value="Unassembled WGS sequence"/>
</dbReference>
<evidence type="ECO:0000313" key="4">
    <source>
        <dbReference type="Proteomes" id="UP001652432"/>
    </source>
</evidence>
<dbReference type="SMART" id="SM00646">
    <property type="entry name" value="Ami_3"/>
    <property type="match status" value="1"/>
</dbReference>
<dbReference type="EMBL" id="JAOQKJ010000008">
    <property type="protein sequence ID" value="MCU6745047.1"/>
    <property type="molecule type" value="Genomic_DNA"/>
</dbReference>